<dbReference type="SMART" id="SM00388">
    <property type="entry name" value="HisKA"/>
    <property type="match status" value="1"/>
</dbReference>
<dbReference type="InterPro" id="IPR036097">
    <property type="entry name" value="HisK_dim/P_sf"/>
</dbReference>
<dbReference type="Gene3D" id="3.30.565.10">
    <property type="entry name" value="Histidine kinase-like ATPase, C-terminal domain"/>
    <property type="match status" value="1"/>
</dbReference>
<comment type="subcellular location">
    <subcellularLocation>
        <location evidence="2">Cell membrane</location>
    </subcellularLocation>
</comment>
<dbReference type="SUPFAM" id="SSF47384">
    <property type="entry name" value="Homodimeric domain of signal transducing histidine kinase"/>
    <property type="match status" value="1"/>
</dbReference>
<evidence type="ECO:0000256" key="1">
    <source>
        <dbReference type="ARBA" id="ARBA00000085"/>
    </source>
</evidence>
<dbReference type="InterPro" id="IPR050736">
    <property type="entry name" value="Sensor_HK_Regulatory"/>
</dbReference>
<dbReference type="PANTHER" id="PTHR43711">
    <property type="entry name" value="TWO-COMPONENT HISTIDINE KINASE"/>
    <property type="match status" value="1"/>
</dbReference>
<dbReference type="InterPro" id="IPR003661">
    <property type="entry name" value="HisK_dim/P_dom"/>
</dbReference>
<keyword evidence="7" id="KW-0902">Two-component regulatory system</keyword>
<dbReference type="RefSeq" id="WP_313542639.1">
    <property type="nucleotide sequence ID" value="NZ_CP134880.1"/>
</dbReference>
<evidence type="ECO:0000256" key="4">
    <source>
        <dbReference type="ARBA" id="ARBA00022553"/>
    </source>
</evidence>
<evidence type="ECO:0000256" key="3">
    <source>
        <dbReference type="ARBA" id="ARBA00012438"/>
    </source>
</evidence>
<dbReference type="Proteomes" id="UP001303408">
    <property type="component" value="Chromosome"/>
</dbReference>
<proteinExistence type="predicted"/>
<dbReference type="PANTHER" id="PTHR43711:SF28">
    <property type="entry name" value="SENSOR HISTIDINE KINASE YXDK"/>
    <property type="match status" value="1"/>
</dbReference>
<feature type="transmembrane region" description="Helical" evidence="8">
    <location>
        <begin position="66"/>
        <end position="88"/>
    </location>
</feature>
<evidence type="ECO:0000256" key="7">
    <source>
        <dbReference type="ARBA" id="ARBA00023012"/>
    </source>
</evidence>
<evidence type="ECO:0000259" key="9">
    <source>
        <dbReference type="PROSITE" id="PS50109"/>
    </source>
</evidence>
<keyword evidence="4" id="KW-0597">Phosphoprotein</keyword>
<evidence type="ECO:0000256" key="6">
    <source>
        <dbReference type="ARBA" id="ARBA00022777"/>
    </source>
</evidence>
<feature type="transmembrane region" description="Helical" evidence="8">
    <location>
        <begin position="12"/>
        <end position="37"/>
    </location>
</feature>
<dbReference type="InterPro" id="IPR004358">
    <property type="entry name" value="Sig_transdc_His_kin-like_C"/>
</dbReference>
<evidence type="ECO:0000256" key="2">
    <source>
        <dbReference type="ARBA" id="ARBA00004236"/>
    </source>
</evidence>
<dbReference type="Pfam" id="PF02518">
    <property type="entry name" value="HATPase_c"/>
    <property type="match status" value="1"/>
</dbReference>
<dbReference type="InterPro" id="IPR036890">
    <property type="entry name" value="HATPase_C_sf"/>
</dbReference>
<dbReference type="EMBL" id="CP134880">
    <property type="protein sequence ID" value="WNM26748.1"/>
    <property type="molecule type" value="Genomic_DNA"/>
</dbReference>
<keyword evidence="8" id="KW-0812">Transmembrane</keyword>
<gene>
    <name evidence="10" type="ORF">RN607_11150</name>
</gene>
<organism evidence="10">
    <name type="scientific">Demequina capsici</name>
    <dbReference type="NCBI Taxonomy" id="3075620"/>
    <lineage>
        <taxon>Bacteria</taxon>
        <taxon>Bacillati</taxon>
        <taxon>Actinomycetota</taxon>
        <taxon>Actinomycetes</taxon>
        <taxon>Micrococcales</taxon>
        <taxon>Demequinaceae</taxon>
        <taxon>Demequina</taxon>
    </lineage>
</organism>
<dbReference type="EC" id="2.7.13.3" evidence="3"/>
<dbReference type="SMART" id="SM00387">
    <property type="entry name" value="HATPase_c"/>
    <property type="match status" value="1"/>
</dbReference>
<reference evidence="10" key="1">
    <citation type="submission" date="2023-09" db="EMBL/GenBank/DDBJ databases">
        <title>Demequina sp. a novel bacteria isolated from Capsicum annuum.</title>
        <authorList>
            <person name="Humaira Z."/>
            <person name="Lee J."/>
            <person name="Cho D."/>
        </authorList>
    </citation>
    <scope>NUCLEOTIDE SEQUENCE</scope>
    <source>
        <strain evidence="10">PMTSA13</strain>
    </source>
</reference>
<evidence type="ECO:0000313" key="10">
    <source>
        <dbReference type="EMBL" id="WNM26748.1"/>
    </source>
</evidence>
<dbReference type="InterPro" id="IPR005467">
    <property type="entry name" value="His_kinase_dom"/>
</dbReference>
<dbReference type="InterPro" id="IPR003594">
    <property type="entry name" value="HATPase_dom"/>
</dbReference>
<dbReference type="CDD" id="cd00075">
    <property type="entry name" value="HATPase"/>
    <property type="match status" value="1"/>
</dbReference>
<dbReference type="GO" id="GO:0005886">
    <property type="term" value="C:plasma membrane"/>
    <property type="evidence" value="ECO:0007669"/>
    <property type="project" value="UniProtKB-SubCell"/>
</dbReference>
<evidence type="ECO:0000256" key="8">
    <source>
        <dbReference type="SAM" id="Phobius"/>
    </source>
</evidence>
<dbReference type="AlphaFoldDB" id="A0AA96FAH7"/>
<sequence>MIVRRTTVRLTFTFTAIMLAVLAVAFVGIYVFATFAFDFDVVTTDNGLSNDGAVTHALDSLRTVLLLAYLAVALALPFVSCAMARLALRPLHRSYEVQAQFVDATSHEFRTPLGILLGELSWALLKRRTAAEYEESIRTSLETVESLSHLTDQLLLLSRDDRVELASGRERLPLSEIAAEAADLASRADGAADRLHIEAGDDVDVLVSRDLMVSAVRNLIDNALKFSGPDGTVTVRASRHGSAAVLTVSDDGPGLTKTDANRAFERFWRAPATSHIAGHGMGLPLVRSIVEAHGGRAELTGHPGGGATARINLDAV</sequence>
<keyword evidence="8" id="KW-1133">Transmembrane helix</keyword>
<keyword evidence="6 10" id="KW-0418">Kinase</keyword>
<dbReference type="PRINTS" id="PR00344">
    <property type="entry name" value="BCTRLSENSOR"/>
</dbReference>
<comment type="catalytic activity">
    <reaction evidence="1">
        <text>ATP + protein L-histidine = ADP + protein N-phospho-L-histidine.</text>
        <dbReference type="EC" id="2.7.13.3"/>
    </reaction>
</comment>
<dbReference type="Gene3D" id="1.10.287.130">
    <property type="match status" value="1"/>
</dbReference>
<dbReference type="GO" id="GO:0000155">
    <property type="term" value="F:phosphorelay sensor kinase activity"/>
    <property type="evidence" value="ECO:0007669"/>
    <property type="project" value="InterPro"/>
</dbReference>
<feature type="domain" description="Histidine kinase" evidence="9">
    <location>
        <begin position="104"/>
        <end position="316"/>
    </location>
</feature>
<dbReference type="Pfam" id="PF00512">
    <property type="entry name" value="HisKA"/>
    <property type="match status" value="1"/>
</dbReference>
<accession>A0AA96FAH7</accession>
<name>A0AA96FAH7_9MICO</name>
<protein>
    <recommendedName>
        <fullName evidence="3">histidine kinase</fullName>
        <ecNumber evidence="3">2.7.13.3</ecNumber>
    </recommendedName>
</protein>
<evidence type="ECO:0000256" key="5">
    <source>
        <dbReference type="ARBA" id="ARBA00022679"/>
    </source>
</evidence>
<dbReference type="CDD" id="cd00082">
    <property type="entry name" value="HisKA"/>
    <property type="match status" value="1"/>
</dbReference>
<dbReference type="SUPFAM" id="SSF55874">
    <property type="entry name" value="ATPase domain of HSP90 chaperone/DNA topoisomerase II/histidine kinase"/>
    <property type="match status" value="1"/>
</dbReference>
<dbReference type="KEGG" id="dcp:RN607_11150"/>
<keyword evidence="5" id="KW-0808">Transferase</keyword>
<keyword evidence="8" id="KW-0472">Membrane</keyword>
<dbReference type="PROSITE" id="PS50109">
    <property type="entry name" value="HIS_KIN"/>
    <property type="match status" value="1"/>
</dbReference>